<name>A0A4Z0PC29_9BACT</name>
<dbReference type="OrthoDB" id="981162at2"/>
<dbReference type="Proteomes" id="UP000298337">
    <property type="component" value="Unassembled WGS sequence"/>
</dbReference>
<protein>
    <submittedName>
        <fullName evidence="1">Uncharacterized protein</fullName>
    </submittedName>
</protein>
<reference evidence="1 2" key="1">
    <citation type="submission" date="2019-04" db="EMBL/GenBank/DDBJ databases">
        <authorList>
            <person name="Feng G."/>
            <person name="Zhang J."/>
            <person name="Zhu H."/>
        </authorList>
    </citation>
    <scope>NUCLEOTIDE SEQUENCE [LARGE SCALE GENOMIC DNA]</scope>
    <source>
        <strain evidence="1 2">92R-1</strain>
    </source>
</reference>
<organism evidence="1 2">
    <name type="scientific">Hymenobacter fodinae</name>
    <dbReference type="NCBI Taxonomy" id="2510796"/>
    <lineage>
        <taxon>Bacteria</taxon>
        <taxon>Pseudomonadati</taxon>
        <taxon>Bacteroidota</taxon>
        <taxon>Cytophagia</taxon>
        <taxon>Cytophagales</taxon>
        <taxon>Hymenobacteraceae</taxon>
        <taxon>Hymenobacter</taxon>
    </lineage>
</organism>
<gene>
    <name evidence="1" type="ORF">EU556_02975</name>
</gene>
<accession>A0A4Z0PC29</accession>
<evidence type="ECO:0000313" key="2">
    <source>
        <dbReference type="Proteomes" id="UP000298337"/>
    </source>
</evidence>
<dbReference type="AlphaFoldDB" id="A0A4Z0PC29"/>
<comment type="caution">
    <text evidence="1">The sequence shown here is derived from an EMBL/GenBank/DDBJ whole genome shotgun (WGS) entry which is preliminary data.</text>
</comment>
<evidence type="ECO:0000313" key="1">
    <source>
        <dbReference type="EMBL" id="TGE09808.1"/>
    </source>
</evidence>
<dbReference type="EMBL" id="SRLA01000001">
    <property type="protein sequence ID" value="TGE09808.1"/>
    <property type="molecule type" value="Genomic_DNA"/>
</dbReference>
<proteinExistence type="predicted"/>
<sequence length="140" mass="16116">MSETLLHSESYGEITLSPGMTCLIVRWHGFANSRNFRFLLNKALELYRTYSVRYTSLAWLNDTRHFGALLTADQEWVNTNWNPRAWAAGIQQINFLAPATVFGQIAIQQYAHNTAQRADYRLEVRHHASLEEACRDLSAQ</sequence>
<keyword evidence="2" id="KW-1185">Reference proteome</keyword>
<dbReference type="RefSeq" id="WP_135430880.1">
    <property type="nucleotide sequence ID" value="NZ_SRLA01000001.1"/>
</dbReference>